<proteinExistence type="predicted"/>
<evidence type="ECO:0000313" key="3">
    <source>
        <dbReference type="Proteomes" id="UP001595969"/>
    </source>
</evidence>
<feature type="coiled-coil region" evidence="1">
    <location>
        <begin position="138"/>
        <end position="193"/>
    </location>
</feature>
<accession>A0ABV9N024</accession>
<gene>
    <name evidence="2" type="ORF">ACFO5I_09795</name>
</gene>
<reference evidence="3" key="1">
    <citation type="journal article" date="2019" name="Int. J. Syst. Evol. Microbiol.">
        <title>The Global Catalogue of Microorganisms (GCM) 10K type strain sequencing project: providing services to taxonomists for standard genome sequencing and annotation.</title>
        <authorList>
            <consortium name="The Broad Institute Genomics Platform"/>
            <consortium name="The Broad Institute Genome Sequencing Center for Infectious Disease"/>
            <person name="Wu L."/>
            <person name="Ma J."/>
        </authorList>
    </citation>
    <scope>NUCLEOTIDE SEQUENCE [LARGE SCALE GENOMIC DNA]</scope>
    <source>
        <strain evidence="3">CGMCC 1.19032</strain>
    </source>
</reference>
<feature type="coiled-coil region" evidence="1">
    <location>
        <begin position="223"/>
        <end position="250"/>
    </location>
</feature>
<evidence type="ECO:0000313" key="2">
    <source>
        <dbReference type="EMBL" id="MFC4720018.1"/>
    </source>
</evidence>
<evidence type="ECO:0000256" key="1">
    <source>
        <dbReference type="SAM" id="Coils"/>
    </source>
</evidence>
<keyword evidence="1" id="KW-0175">Coiled coil</keyword>
<dbReference type="Proteomes" id="UP001595969">
    <property type="component" value="Unassembled WGS sequence"/>
</dbReference>
<comment type="caution">
    <text evidence="2">The sequence shown here is derived from an EMBL/GenBank/DDBJ whole genome shotgun (WGS) entry which is preliminary data.</text>
</comment>
<protein>
    <submittedName>
        <fullName evidence="2">Viral A-type inclusion protein</fullName>
    </submittedName>
</protein>
<sequence>MTDSIKKEDVFEEMSFLETKENASRNIGSLLKDLQAFEQAIQEENIQEIYRIYNGRLHKELKETSNQNHEIDHLLTRKFHDSFIARFPFMKQNHKLSSTVTHYQIGQYYRERPAILMDASIPELLILPEVQEDWLATSDSFEERLVALQTQMDELEAKQINAKVALAQVDAKIKELQKEKAQIESNKGFFNRSKMEEDLALIQQKLQPLEIEKETWLPFATDISEKNAEKKRLKEQYKAIELKRALITKEHRLIEQYFGSFEEMQKQITLFLETYLSGKEGSENE</sequence>
<dbReference type="RefSeq" id="WP_204654480.1">
    <property type="nucleotide sequence ID" value="NZ_JAFBFD010000028.1"/>
</dbReference>
<organism evidence="2 3">
    <name type="scientific">Enterococcus lemanii</name>
    <dbReference type="NCBI Taxonomy" id="1159752"/>
    <lineage>
        <taxon>Bacteria</taxon>
        <taxon>Bacillati</taxon>
        <taxon>Bacillota</taxon>
        <taxon>Bacilli</taxon>
        <taxon>Lactobacillales</taxon>
        <taxon>Enterococcaceae</taxon>
        <taxon>Enterococcus</taxon>
    </lineage>
</organism>
<keyword evidence="3" id="KW-1185">Reference proteome</keyword>
<dbReference type="EMBL" id="JBHSGS010000054">
    <property type="protein sequence ID" value="MFC4720018.1"/>
    <property type="molecule type" value="Genomic_DNA"/>
</dbReference>
<name>A0ABV9N024_9ENTE</name>